<proteinExistence type="inferred from homology"/>
<evidence type="ECO:0000256" key="6">
    <source>
        <dbReference type="ARBA" id="ARBA00023145"/>
    </source>
</evidence>
<dbReference type="NCBIfam" id="NF003678">
    <property type="entry name" value="PRK05305.1-2"/>
    <property type="match status" value="1"/>
</dbReference>
<reference evidence="12 13" key="1">
    <citation type="submission" date="2020-02" db="EMBL/GenBank/DDBJ databases">
        <title>Genome analysis of Thermosulfuriphilus ammonigenes ST65T, an anaerobic thermophilic chemolithoautotrophic bacterium isolated from a deep-sea hydrothermal vent.</title>
        <authorList>
            <person name="Slobodkina G."/>
            <person name="Allioux M."/>
            <person name="Merkel A."/>
            <person name="Alain K."/>
            <person name="Jebbar M."/>
            <person name="Slobodkin A."/>
        </authorList>
    </citation>
    <scope>NUCLEOTIDE SEQUENCE [LARGE SCALE GENOMIC DNA]</scope>
    <source>
        <strain evidence="12 13">ST65</strain>
    </source>
</reference>
<dbReference type="GO" id="GO:0006646">
    <property type="term" value="P:phosphatidylethanolamine biosynthetic process"/>
    <property type="evidence" value="ECO:0007669"/>
    <property type="project" value="UniProtKB-UniRule"/>
</dbReference>
<dbReference type="Proteomes" id="UP000502179">
    <property type="component" value="Chromosome"/>
</dbReference>
<organism evidence="12 13">
    <name type="scientific">Thermosulfuriphilus ammonigenes</name>
    <dbReference type="NCBI Taxonomy" id="1936021"/>
    <lineage>
        <taxon>Bacteria</taxon>
        <taxon>Pseudomonadati</taxon>
        <taxon>Thermodesulfobacteriota</taxon>
        <taxon>Thermodesulfobacteria</taxon>
        <taxon>Thermodesulfobacteriales</taxon>
        <taxon>Thermodesulfobacteriaceae</taxon>
        <taxon>Thermosulfuriphilus</taxon>
    </lineage>
</organism>
<dbReference type="PANTHER" id="PTHR35809">
    <property type="entry name" value="ARCHAETIDYLSERINE DECARBOXYLASE PROENZYME-RELATED"/>
    <property type="match status" value="1"/>
</dbReference>
<comment type="catalytic activity">
    <reaction evidence="11">
        <text>a 1,2-diacyl-sn-glycero-3-phospho-L-serine + H(+) = a 1,2-diacyl-sn-glycero-3-phosphoethanolamine + CO2</text>
        <dbReference type="Rhea" id="RHEA:20828"/>
        <dbReference type="ChEBI" id="CHEBI:15378"/>
        <dbReference type="ChEBI" id="CHEBI:16526"/>
        <dbReference type="ChEBI" id="CHEBI:57262"/>
        <dbReference type="ChEBI" id="CHEBI:64612"/>
        <dbReference type="EC" id="4.1.1.65"/>
    </reaction>
</comment>
<keyword evidence="6 11" id="KW-0865">Zymogen</keyword>
<keyword evidence="13" id="KW-1185">Reference proteome</keyword>
<comment type="cofactor">
    <cofactor evidence="11">
        <name>pyruvate</name>
        <dbReference type="ChEBI" id="CHEBI:15361"/>
    </cofactor>
    <text evidence="11">Binds 1 pyruvoyl group covalently per subunit.</text>
</comment>
<dbReference type="KEGG" id="tav:G4V39_01260"/>
<evidence type="ECO:0000256" key="4">
    <source>
        <dbReference type="ARBA" id="ARBA00023098"/>
    </source>
</evidence>
<comment type="similarity">
    <text evidence="11">Belongs to the phosphatidylserine decarboxylase family. PSD-A subfamily.</text>
</comment>
<keyword evidence="10 11" id="KW-0670">Pyruvate</keyword>
<keyword evidence="9 11" id="KW-1208">Phospholipid metabolism</keyword>
<evidence type="ECO:0000256" key="3">
    <source>
        <dbReference type="ARBA" id="ARBA00022793"/>
    </source>
</evidence>
<dbReference type="GO" id="GO:0005886">
    <property type="term" value="C:plasma membrane"/>
    <property type="evidence" value="ECO:0007669"/>
    <property type="project" value="UniProtKB-SubCell"/>
</dbReference>
<keyword evidence="3 11" id="KW-0210">Decarboxylase</keyword>
<keyword evidence="5 11" id="KW-0472">Membrane</keyword>
<feature type="site" description="Cleavage (non-hydrolytic); by autocatalysis" evidence="11">
    <location>
        <begin position="181"/>
        <end position="182"/>
    </location>
</feature>
<dbReference type="InterPro" id="IPR003817">
    <property type="entry name" value="PS_Dcarbxylase"/>
</dbReference>
<evidence type="ECO:0000256" key="11">
    <source>
        <dbReference type="HAMAP-Rule" id="MF_00664"/>
    </source>
</evidence>
<feature type="chain" id="PRO_5041749537" description="Phosphatidylserine decarboxylase beta chain" evidence="11">
    <location>
        <begin position="1"/>
        <end position="181"/>
    </location>
</feature>
<keyword evidence="2 11" id="KW-0444">Lipid biosynthesis</keyword>
<feature type="active site" description="Schiff-base intermediate with substrate; via pyruvic acid" evidence="11">
    <location>
        <position position="182"/>
    </location>
</feature>
<dbReference type="Pfam" id="PF02666">
    <property type="entry name" value="PS_Dcarbxylase"/>
    <property type="match status" value="1"/>
</dbReference>
<accession>A0A6G7PU74</accession>
<dbReference type="NCBIfam" id="NF003685">
    <property type="entry name" value="PRK05305.2-5"/>
    <property type="match status" value="1"/>
</dbReference>
<evidence type="ECO:0000256" key="9">
    <source>
        <dbReference type="ARBA" id="ARBA00023264"/>
    </source>
</evidence>
<evidence type="ECO:0000256" key="5">
    <source>
        <dbReference type="ARBA" id="ARBA00023136"/>
    </source>
</evidence>
<keyword evidence="8 11" id="KW-0456">Lyase</keyword>
<dbReference type="EC" id="4.1.1.65" evidence="11"/>
<dbReference type="GO" id="GO:0004609">
    <property type="term" value="F:phosphatidylserine decarboxylase activity"/>
    <property type="evidence" value="ECO:0007669"/>
    <property type="project" value="UniProtKB-UniRule"/>
</dbReference>
<keyword evidence="7 11" id="KW-0594">Phospholipid biosynthesis</keyword>
<dbReference type="InterPro" id="IPR033175">
    <property type="entry name" value="PSD-A"/>
</dbReference>
<evidence type="ECO:0000256" key="2">
    <source>
        <dbReference type="ARBA" id="ARBA00022516"/>
    </source>
</evidence>
<dbReference type="PANTHER" id="PTHR35809:SF1">
    <property type="entry name" value="ARCHAETIDYLSERINE DECARBOXYLASE PROENZYME-RELATED"/>
    <property type="match status" value="1"/>
</dbReference>
<evidence type="ECO:0000313" key="12">
    <source>
        <dbReference type="EMBL" id="QIJ70983.1"/>
    </source>
</evidence>
<feature type="chain" id="PRO_5041749536" description="Phosphatidylserine decarboxylase alpha chain" evidence="11">
    <location>
        <begin position="182"/>
        <end position="216"/>
    </location>
</feature>
<evidence type="ECO:0000256" key="8">
    <source>
        <dbReference type="ARBA" id="ARBA00023239"/>
    </source>
</evidence>
<keyword evidence="1 11" id="KW-1003">Cell membrane</keyword>
<name>A0A6G7PU74_9BACT</name>
<comment type="subunit">
    <text evidence="11">Heterodimer of a large membrane-associated beta subunit and a small pyruvoyl-containing alpha subunit.</text>
</comment>
<feature type="modified residue" description="Pyruvic acid (Ser); by autocatalysis" evidence="11">
    <location>
        <position position="182"/>
    </location>
</feature>
<dbReference type="RefSeq" id="WP_166031206.1">
    <property type="nucleotide sequence ID" value="NZ_CP048877.1"/>
</dbReference>
<keyword evidence="4 11" id="KW-0443">Lipid metabolism</keyword>
<evidence type="ECO:0000256" key="10">
    <source>
        <dbReference type="ARBA" id="ARBA00023317"/>
    </source>
</evidence>
<dbReference type="EMBL" id="CP048877">
    <property type="protein sequence ID" value="QIJ70983.1"/>
    <property type="molecule type" value="Genomic_DNA"/>
</dbReference>
<dbReference type="HAMAP" id="MF_00664">
    <property type="entry name" value="PS_decarb_PSD_A"/>
    <property type="match status" value="1"/>
</dbReference>
<comment type="function">
    <text evidence="11">Catalyzes the formation of phosphatidylethanolamine (PtdEtn) from phosphatidylserine (PtdSer).</text>
</comment>
<comment type="PTM">
    <text evidence="11">Is synthesized initially as an inactive proenzyme. Formation of the active enzyme involves a self-maturation process in which the active site pyruvoyl group is generated from an internal serine residue via an autocatalytic post-translational modification. Two non-identical subunits are generated from the proenzyme in this reaction, and the pyruvate is formed at the N-terminus of the alpha chain, which is derived from the carboxyl end of the proenzyme. The post-translation cleavage follows an unusual pathway, termed non-hydrolytic serinolysis, in which the side chain hydroxyl group of the serine supplies its oxygen atom to form the C-terminus of the beta chain, while the remainder of the serine residue undergoes an oxidative deamination to produce ammonia and the pyruvoyl prosthetic group on the alpha chain.</text>
</comment>
<evidence type="ECO:0000256" key="1">
    <source>
        <dbReference type="ARBA" id="ARBA00022475"/>
    </source>
</evidence>
<gene>
    <name evidence="11" type="primary">psd</name>
    <name evidence="12" type="ORF">G4V39_01260</name>
</gene>
<evidence type="ECO:0000256" key="7">
    <source>
        <dbReference type="ARBA" id="ARBA00023209"/>
    </source>
</evidence>
<evidence type="ECO:0000313" key="13">
    <source>
        <dbReference type="Proteomes" id="UP000502179"/>
    </source>
</evidence>
<comment type="subcellular location">
    <subcellularLocation>
        <location evidence="11">Cell membrane</location>
        <topology evidence="11">Peripheral membrane protein</topology>
    </subcellularLocation>
</comment>
<protein>
    <recommendedName>
        <fullName evidence="11">Phosphatidylserine decarboxylase proenzyme</fullName>
        <ecNumber evidence="11">4.1.1.65</ecNumber>
    </recommendedName>
    <component>
        <recommendedName>
            <fullName evidence="11">Phosphatidylserine decarboxylase alpha chain</fullName>
        </recommendedName>
    </component>
    <component>
        <recommendedName>
            <fullName evidence="11">Phosphatidylserine decarboxylase beta chain</fullName>
        </recommendedName>
    </component>
</protein>
<sequence>MFPATKINREGLPFVGGAFLTALGAWRLGRKRLALAASATGLFLAYFFRDPYRRPPEDPSFILAPADGRVIEITRAYEENFLKDYVFKVSIFMTVFDVHVNRAPVAGRVLSYIHRPGCFLAANKPKASQVNERAYLLLERDDGQRILTVQVAGLLARRIVRWVREGQSLEAGERFGMIRFGSRLDVYFPTRAQILVREKERVRAGKTPIAYLPIRD</sequence>
<comment type="pathway">
    <text evidence="11">Phospholipid metabolism; phosphatidylethanolamine biosynthesis; phosphatidylethanolamine from CDP-diacylglycerol: step 2/2.</text>
</comment>
<dbReference type="AlphaFoldDB" id="A0A6G7PU74"/>
<dbReference type="UniPathway" id="UPA00558">
    <property type="reaction ID" value="UER00616"/>
</dbReference>